<proteinExistence type="predicted"/>
<dbReference type="RefSeq" id="XP_009828880.1">
    <property type="nucleotide sequence ID" value="XM_009830578.1"/>
</dbReference>
<organism evidence="3">
    <name type="scientific">Aphanomyces astaci</name>
    <name type="common">Crayfish plague agent</name>
    <dbReference type="NCBI Taxonomy" id="112090"/>
    <lineage>
        <taxon>Eukaryota</taxon>
        <taxon>Sar</taxon>
        <taxon>Stramenopiles</taxon>
        <taxon>Oomycota</taxon>
        <taxon>Saprolegniomycetes</taxon>
        <taxon>Saprolegniales</taxon>
        <taxon>Verrucalvaceae</taxon>
        <taxon>Aphanomyces</taxon>
    </lineage>
</organism>
<accession>W4GTD5</accession>
<dbReference type="GeneID" id="20807638"/>
<gene>
    <name evidence="3" type="ORF">H257_05642</name>
</gene>
<evidence type="ECO:0000256" key="2">
    <source>
        <dbReference type="SAM" id="Phobius"/>
    </source>
</evidence>
<feature type="region of interest" description="Disordered" evidence="1">
    <location>
        <begin position="173"/>
        <end position="196"/>
    </location>
</feature>
<feature type="transmembrane region" description="Helical" evidence="2">
    <location>
        <begin position="116"/>
        <end position="138"/>
    </location>
</feature>
<feature type="transmembrane region" description="Helical" evidence="2">
    <location>
        <begin position="7"/>
        <end position="25"/>
    </location>
</feature>
<keyword evidence="2" id="KW-1133">Transmembrane helix</keyword>
<protein>
    <submittedName>
        <fullName evidence="3">Uncharacterized protein</fullName>
    </submittedName>
</protein>
<name>W4GTD5_APHAT</name>
<keyword evidence="2" id="KW-0812">Transmembrane</keyword>
<dbReference type="EMBL" id="KI913123">
    <property type="protein sequence ID" value="ETV82143.1"/>
    <property type="molecule type" value="Genomic_DNA"/>
</dbReference>
<dbReference type="VEuPathDB" id="FungiDB:H257_05642"/>
<dbReference type="AlphaFoldDB" id="W4GTD5"/>
<keyword evidence="2" id="KW-0472">Membrane</keyword>
<evidence type="ECO:0000256" key="1">
    <source>
        <dbReference type="SAM" id="MobiDB-lite"/>
    </source>
</evidence>
<sequence length="196" mass="21331">ALPILRLLVLLVTSRVTIYCTMYVHHLSGSDSESTQKNDCLASHEGRTTPRPHQRVKVSCPCCNAFENIQNLCGIPGVQLQGPSPPIHSRDCRCGVLPHCSAVHTWESLADSTFKMLMLVLAILGHLFSFTTGYAAGYPPRCRKQLRMNPPCVNTAMRFAWRKVSAMNCSASAARSNPSCRDSPGSFGASGPSLRA</sequence>
<feature type="non-terminal residue" evidence="3">
    <location>
        <position position="1"/>
    </location>
</feature>
<evidence type="ECO:0000313" key="3">
    <source>
        <dbReference type="EMBL" id="ETV82143.1"/>
    </source>
</evidence>
<reference evidence="3" key="1">
    <citation type="submission" date="2013-12" db="EMBL/GenBank/DDBJ databases">
        <title>The Genome Sequence of Aphanomyces astaci APO3.</title>
        <authorList>
            <consortium name="The Broad Institute Genomics Platform"/>
            <person name="Russ C."/>
            <person name="Tyler B."/>
            <person name="van West P."/>
            <person name="Dieguez-Uribeondo J."/>
            <person name="Young S.K."/>
            <person name="Zeng Q."/>
            <person name="Gargeya S."/>
            <person name="Fitzgerald M."/>
            <person name="Abouelleil A."/>
            <person name="Alvarado L."/>
            <person name="Chapman S.B."/>
            <person name="Gainer-Dewar J."/>
            <person name="Goldberg J."/>
            <person name="Griggs A."/>
            <person name="Gujja S."/>
            <person name="Hansen M."/>
            <person name="Howarth C."/>
            <person name="Imamovic A."/>
            <person name="Ireland A."/>
            <person name="Larimer J."/>
            <person name="McCowan C."/>
            <person name="Murphy C."/>
            <person name="Pearson M."/>
            <person name="Poon T.W."/>
            <person name="Priest M."/>
            <person name="Roberts A."/>
            <person name="Saif S."/>
            <person name="Shea T."/>
            <person name="Sykes S."/>
            <person name="Wortman J."/>
            <person name="Nusbaum C."/>
            <person name="Birren B."/>
        </authorList>
    </citation>
    <scope>NUCLEOTIDE SEQUENCE [LARGE SCALE GENOMIC DNA]</scope>
    <source>
        <strain evidence="3">APO3</strain>
    </source>
</reference>